<evidence type="ECO:0000313" key="1">
    <source>
        <dbReference type="EMBL" id="KAK7025836.1"/>
    </source>
</evidence>
<dbReference type="Proteomes" id="UP001362999">
    <property type="component" value="Unassembled WGS sequence"/>
</dbReference>
<keyword evidence="2" id="KW-1185">Reference proteome</keyword>
<dbReference type="AlphaFoldDB" id="A0AAW0BGT8"/>
<protein>
    <submittedName>
        <fullName evidence="1">Uncharacterized protein</fullName>
    </submittedName>
</protein>
<reference evidence="1 2" key="1">
    <citation type="journal article" date="2024" name="J Genomics">
        <title>Draft genome sequencing and assembly of Favolaschia claudopus CIRM-BRFM 2984 isolated from oak limbs.</title>
        <authorList>
            <person name="Navarro D."/>
            <person name="Drula E."/>
            <person name="Chaduli D."/>
            <person name="Cazenave R."/>
            <person name="Ahrendt S."/>
            <person name="Wang J."/>
            <person name="Lipzen A."/>
            <person name="Daum C."/>
            <person name="Barry K."/>
            <person name="Grigoriev I.V."/>
            <person name="Favel A."/>
            <person name="Rosso M.N."/>
            <person name="Martin F."/>
        </authorList>
    </citation>
    <scope>NUCLEOTIDE SEQUENCE [LARGE SCALE GENOMIC DNA]</scope>
    <source>
        <strain evidence="1 2">CIRM-BRFM 2984</strain>
    </source>
</reference>
<dbReference type="EMBL" id="JAWWNJ010000033">
    <property type="protein sequence ID" value="KAK7025836.1"/>
    <property type="molecule type" value="Genomic_DNA"/>
</dbReference>
<organism evidence="1 2">
    <name type="scientific">Favolaschia claudopus</name>
    <dbReference type="NCBI Taxonomy" id="2862362"/>
    <lineage>
        <taxon>Eukaryota</taxon>
        <taxon>Fungi</taxon>
        <taxon>Dikarya</taxon>
        <taxon>Basidiomycota</taxon>
        <taxon>Agaricomycotina</taxon>
        <taxon>Agaricomycetes</taxon>
        <taxon>Agaricomycetidae</taxon>
        <taxon>Agaricales</taxon>
        <taxon>Marasmiineae</taxon>
        <taxon>Mycenaceae</taxon>
        <taxon>Favolaschia</taxon>
    </lineage>
</organism>
<sequence>MDNGRRKGRFCTEQILGSAAHLMPSLFYLATPGKSRGLPNKPGCQLELSVYFRHYLNCREKCWIVLSTITALKHELRSKLNLESGASAFFVRTAEDKAYPLAKSETPARYRNMPICASLNPKENLLLIRTLTARENIPYREWLYDYRFPNQVIMFLPLTQDSLMQRPLDFSDIVELYKRPPVHIRPSGLSSPPEIVFIMQVIMANTFLSFAAPNLVVRSQEVLAIGSDTGTLKIFDIGPARKKVVDIAFTSSITGVGLIVRQKLGRRRIGVLIDCANGDLETIIVPMDINGRI</sequence>
<gene>
    <name evidence="1" type="ORF">R3P38DRAFT_2778621</name>
</gene>
<comment type="caution">
    <text evidence="1">The sequence shown here is derived from an EMBL/GenBank/DDBJ whole genome shotgun (WGS) entry which is preliminary data.</text>
</comment>
<proteinExistence type="predicted"/>
<accession>A0AAW0BGT8</accession>
<evidence type="ECO:0000313" key="2">
    <source>
        <dbReference type="Proteomes" id="UP001362999"/>
    </source>
</evidence>
<name>A0AAW0BGT8_9AGAR</name>